<evidence type="ECO:0000313" key="1">
    <source>
        <dbReference type="EMBL" id="QZN98217.1"/>
    </source>
</evidence>
<reference evidence="1 2" key="1">
    <citation type="submission" date="2021-08" db="EMBL/GenBank/DDBJ databases">
        <title>Culture and genomic analysis of Symbiopectobacterium purcellii sp. nov. gen. nov., isolated from the leafhopper Empoasca decipiens.</title>
        <authorList>
            <person name="Nadal-Jimenez P."/>
            <person name="Siozios S."/>
            <person name="Halliday N."/>
            <person name="Camara M."/>
            <person name="Hurst G.D.D."/>
        </authorList>
    </citation>
    <scope>NUCLEOTIDE SEQUENCE [LARGE SCALE GENOMIC DNA]</scope>
    <source>
        <strain evidence="1 2">SyEd1</strain>
    </source>
</reference>
<proteinExistence type="predicted"/>
<keyword evidence="2" id="KW-1185">Reference proteome</keyword>
<gene>
    <name evidence="1" type="ORF">K6K13_19545</name>
</gene>
<accession>A0ABX9ATA0</accession>
<dbReference type="RefSeq" id="WP_222161235.1">
    <property type="nucleotide sequence ID" value="NZ_CP081864.1"/>
</dbReference>
<dbReference type="EMBL" id="CP081864">
    <property type="protein sequence ID" value="QZN98217.1"/>
    <property type="molecule type" value="Genomic_DNA"/>
</dbReference>
<dbReference type="Proteomes" id="UP000825886">
    <property type="component" value="Chromosome"/>
</dbReference>
<dbReference type="Pfam" id="PF13327">
    <property type="entry name" value="T3SS_LEE_assoc"/>
    <property type="match status" value="1"/>
</dbReference>
<evidence type="ECO:0000313" key="2">
    <source>
        <dbReference type="Proteomes" id="UP000825886"/>
    </source>
</evidence>
<organism evidence="1 2">
    <name type="scientific">Symbiopectobacterium purcellii</name>
    <dbReference type="NCBI Taxonomy" id="2871826"/>
    <lineage>
        <taxon>Bacteria</taxon>
        <taxon>Pseudomonadati</taxon>
        <taxon>Pseudomonadota</taxon>
        <taxon>Gammaproteobacteria</taxon>
        <taxon>Enterobacterales</taxon>
        <taxon>Enterobacteriaceae</taxon>
    </lineage>
</organism>
<protein>
    <submittedName>
        <fullName evidence="1">Type III secretion protein</fullName>
    </submittedName>
</protein>
<sequence>MARVSADESSRPDALILLLHRAVWQPARYAHPDWFASLGFYRCERWRYGESPVLDRALNRVLRARRGPICLPGRLDERQRRLAVLAPNISKYALALGLLALACGDYFLLPDYRHVLRHWLDNDLIWHLFGMCDNKYPAFYSPEQVVDAANRMGIAMLYRAAKHEPVLQALLIQLPPLKQALYPVIPLATMNLLERMLCRCVDSR</sequence>
<dbReference type="InterPro" id="IPR025292">
    <property type="entry name" value="T3SS_LEE_assoc"/>
</dbReference>
<name>A0ABX9ATA0_9ENTR</name>